<dbReference type="NCBIfam" id="NF006679">
    <property type="entry name" value="PRK09228.1"/>
    <property type="match status" value="1"/>
</dbReference>
<evidence type="ECO:0000256" key="5">
    <source>
        <dbReference type="ARBA" id="ARBA00022801"/>
    </source>
</evidence>
<comment type="pathway">
    <text evidence="1 8">Purine metabolism; guanine degradation; xanthine from guanine: step 1/1.</text>
</comment>
<feature type="domain" description="Amidohydrolase-related" evidence="9">
    <location>
        <begin position="68"/>
        <end position="460"/>
    </location>
</feature>
<keyword evidence="5 8" id="KW-0378">Hydrolase</keyword>
<dbReference type="PANTHER" id="PTHR11271">
    <property type="entry name" value="GUANINE DEAMINASE"/>
    <property type="match status" value="1"/>
</dbReference>
<evidence type="ECO:0000313" key="10">
    <source>
        <dbReference type="EMBL" id="KGT76417.1"/>
    </source>
</evidence>
<reference evidence="10 11" key="1">
    <citation type="submission" date="2014-09" db="EMBL/GenBank/DDBJ databases">
        <title>Draft genome of Bradyrhizobium japonicum Is-34.</title>
        <authorList>
            <person name="Tsurumaru H."/>
            <person name="Yamakawa T."/>
            <person name="Hashimoto S."/>
            <person name="Okizaki K."/>
            <person name="Kanesaki Y."/>
            <person name="Yoshikawa H."/>
            <person name="Yajima S."/>
        </authorList>
    </citation>
    <scope>NUCLEOTIDE SEQUENCE [LARGE SCALE GENOMIC DNA]</scope>
    <source>
        <strain evidence="10 11">Is-34</strain>
    </source>
</reference>
<dbReference type="SUPFAM" id="SSF51338">
    <property type="entry name" value="Composite domain of metallo-dependent hydrolases"/>
    <property type="match status" value="2"/>
</dbReference>
<evidence type="ECO:0000256" key="1">
    <source>
        <dbReference type="ARBA" id="ARBA00004984"/>
    </source>
</evidence>
<dbReference type="GO" id="GO:0008892">
    <property type="term" value="F:guanine deaminase activity"/>
    <property type="evidence" value="ECO:0007669"/>
    <property type="project" value="UniProtKB-UniRule"/>
</dbReference>
<protein>
    <recommendedName>
        <fullName evidence="3 7">Guanine deaminase</fullName>
        <shortName evidence="8">Guanase</shortName>
        <ecNumber evidence="3 7">3.5.4.3</ecNumber>
    </recommendedName>
    <alternativeName>
        <fullName evidence="8">Guanine aminohydrolase</fullName>
    </alternativeName>
</protein>
<dbReference type="EMBL" id="JRPN01000020">
    <property type="protein sequence ID" value="KGT76417.1"/>
    <property type="molecule type" value="Genomic_DNA"/>
</dbReference>
<dbReference type="NCBIfam" id="TIGR02967">
    <property type="entry name" value="guan_deamin"/>
    <property type="match status" value="1"/>
</dbReference>
<dbReference type="Proteomes" id="UP000030377">
    <property type="component" value="Unassembled WGS sequence"/>
</dbReference>
<evidence type="ECO:0000256" key="4">
    <source>
        <dbReference type="ARBA" id="ARBA00022723"/>
    </source>
</evidence>
<dbReference type="InterPro" id="IPR011059">
    <property type="entry name" value="Metal-dep_hydrolase_composite"/>
</dbReference>
<evidence type="ECO:0000259" key="9">
    <source>
        <dbReference type="Pfam" id="PF01979"/>
    </source>
</evidence>
<organism evidence="10 11">
    <name type="scientific">Bradyrhizobium japonicum</name>
    <dbReference type="NCBI Taxonomy" id="375"/>
    <lineage>
        <taxon>Bacteria</taxon>
        <taxon>Pseudomonadati</taxon>
        <taxon>Pseudomonadota</taxon>
        <taxon>Alphaproteobacteria</taxon>
        <taxon>Hyphomicrobiales</taxon>
        <taxon>Nitrobacteraceae</taxon>
        <taxon>Bradyrhizobium</taxon>
    </lineage>
</organism>
<dbReference type="PANTHER" id="PTHR11271:SF6">
    <property type="entry name" value="GUANINE DEAMINASE"/>
    <property type="match status" value="1"/>
</dbReference>
<keyword evidence="6 8" id="KW-0862">Zinc</keyword>
<dbReference type="AlphaFoldDB" id="A0A0A3XPS8"/>
<dbReference type="InterPro" id="IPR014311">
    <property type="entry name" value="Guanine_deaminase"/>
</dbReference>
<dbReference type="GO" id="GO:0005829">
    <property type="term" value="C:cytosol"/>
    <property type="evidence" value="ECO:0007669"/>
    <property type="project" value="TreeGrafter"/>
</dbReference>
<dbReference type="SUPFAM" id="SSF51556">
    <property type="entry name" value="Metallo-dependent hydrolases"/>
    <property type="match status" value="1"/>
</dbReference>
<evidence type="ECO:0000313" key="11">
    <source>
        <dbReference type="Proteomes" id="UP000030377"/>
    </source>
</evidence>
<dbReference type="EC" id="3.5.4.3" evidence="3 7"/>
<evidence type="ECO:0000256" key="6">
    <source>
        <dbReference type="ARBA" id="ARBA00022833"/>
    </source>
</evidence>
<dbReference type="Gene3D" id="2.30.40.10">
    <property type="entry name" value="Urease, subunit C, domain 1"/>
    <property type="match status" value="1"/>
</dbReference>
<dbReference type="Gene3D" id="3.20.20.140">
    <property type="entry name" value="Metal-dependent hydrolases"/>
    <property type="match status" value="1"/>
</dbReference>
<dbReference type="InterPro" id="IPR032466">
    <property type="entry name" value="Metal_Hydrolase"/>
</dbReference>
<dbReference type="RefSeq" id="WP_028157749.1">
    <property type="nucleotide sequence ID" value="NZ_JANUDC010000001.1"/>
</dbReference>
<dbReference type="STRING" id="375.BKD09_RS30905"/>
<gene>
    <name evidence="10" type="ORF">MA20_26895</name>
</gene>
<dbReference type="UniPathway" id="UPA00603">
    <property type="reaction ID" value="UER00660"/>
</dbReference>
<evidence type="ECO:0000256" key="3">
    <source>
        <dbReference type="ARBA" id="ARBA00012781"/>
    </source>
</evidence>
<comment type="function">
    <text evidence="8">Catalyzes the hydrolytic deamination of guanine, producing xanthine and ammonia.</text>
</comment>
<keyword evidence="4 8" id="KW-0479">Metal-binding</keyword>
<evidence type="ECO:0000256" key="2">
    <source>
        <dbReference type="ARBA" id="ARBA00006745"/>
    </source>
</evidence>
<comment type="cofactor">
    <cofactor evidence="8">
        <name>Zn(2+)</name>
        <dbReference type="ChEBI" id="CHEBI:29105"/>
    </cofactor>
    <text evidence="8">Binds 1 zinc ion per subunit.</text>
</comment>
<dbReference type="Pfam" id="PF01979">
    <property type="entry name" value="Amidohydro_1"/>
    <property type="match status" value="1"/>
</dbReference>
<comment type="caution">
    <text evidence="10">The sequence shown here is derived from an EMBL/GenBank/DDBJ whole genome shotgun (WGS) entry which is preliminary data.</text>
</comment>
<dbReference type="GO" id="GO:0008270">
    <property type="term" value="F:zinc ion binding"/>
    <property type="evidence" value="ECO:0007669"/>
    <property type="project" value="UniProtKB-UniRule"/>
</dbReference>
<accession>A0A0A3XPS8</accession>
<evidence type="ECO:0000256" key="8">
    <source>
        <dbReference type="RuleBase" id="RU366009"/>
    </source>
</evidence>
<proteinExistence type="inferred from homology"/>
<comment type="similarity">
    <text evidence="2 8">Belongs to the metallo-dependent hydrolases superfamily. ATZ/TRZ family.</text>
</comment>
<dbReference type="InterPro" id="IPR006680">
    <property type="entry name" value="Amidohydro-rel"/>
</dbReference>
<dbReference type="eggNOG" id="COG0402">
    <property type="taxonomic scope" value="Bacteria"/>
</dbReference>
<dbReference type="CDD" id="cd01303">
    <property type="entry name" value="GDEase"/>
    <property type="match status" value="1"/>
</dbReference>
<comment type="catalytic activity">
    <reaction evidence="8">
        <text>guanine + H2O + H(+) = xanthine + NH4(+)</text>
        <dbReference type="Rhea" id="RHEA:14665"/>
        <dbReference type="ChEBI" id="CHEBI:15377"/>
        <dbReference type="ChEBI" id="CHEBI:15378"/>
        <dbReference type="ChEBI" id="CHEBI:16235"/>
        <dbReference type="ChEBI" id="CHEBI:17712"/>
        <dbReference type="ChEBI" id="CHEBI:28938"/>
        <dbReference type="EC" id="3.5.4.3"/>
    </reaction>
</comment>
<name>A0A0A3XPS8_BRAJP</name>
<dbReference type="GO" id="GO:0006147">
    <property type="term" value="P:guanine catabolic process"/>
    <property type="evidence" value="ECO:0007669"/>
    <property type="project" value="UniProtKB-UniRule"/>
</dbReference>
<dbReference type="InterPro" id="IPR051607">
    <property type="entry name" value="Metallo-dep_hydrolases"/>
</dbReference>
<sequence>MTTVGIRGTFFDFVDDPWKHIGNEQAAARFHQDGLMVVTDGVIKAFGPHDKIAAAHPGVEITHIKDRIIVPGFIDGHIHLPQTRVLGAYGEQLLPWLQKSIYPEEIKYKDRNYAREGVKRFLDALLAAGTTTCQAFTSSSPVATEELFEEAARRNMRVIAGLTGIDRNAPAEFIDTPENFYRDSKRLIAQYHNKGRNLYAITPRFAFGASPELLKACQRLKHEHPDCWVNTHISENPAECSGVLVEHPDCQDYLGVYEKFDLVGPKFSGGHGVYLSNNEFRRMSKKGAAVVFCPCSNLFLGSGLFRLGRATDPEHRVKMSFGTDVGGGNRFSMISVLDDAYKVGMCNNTMLDGSIDPARKDLAEAERNKLSPYRGFWSVTLGGAEGLYIDDKLGNFEPGKEADFVALDPNGGQLAQPWHQSLIADGAGPRTVDEVANMLFAVMMVGDDRCVDETWVMGKRLYKQS</sequence>
<evidence type="ECO:0000256" key="7">
    <source>
        <dbReference type="NCBIfam" id="TIGR02967"/>
    </source>
</evidence>
<dbReference type="FunFam" id="3.20.20.140:FF:000205">
    <property type="entry name" value="Guanine deaminase"/>
    <property type="match status" value="1"/>
</dbReference>